<accession>A0A9R1EYQ8</accession>
<organism evidence="2">
    <name type="scientific">Triticum aestivum</name>
    <name type="common">Wheat</name>
    <dbReference type="NCBI Taxonomy" id="4565"/>
    <lineage>
        <taxon>Eukaryota</taxon>
        <taxon>Viridiplantae</taxon>
        <taxon>Streptophyta</taxon>
        <taxon>Embryophyta</taxon>
        <taxon>Tracheophyta</taxon>
        <taxon>Spermatophyta</taxon>
        <taxon>Magnoliopsida</taxon>
        <taxon>Liliopsida</taxon>
        <taxon>Poales</taxon>
        <taxon>Poaceae</taxon>
        <taxon>BOP clade</taxon>
        <taxon>Pooideae</taxon>
        <taxon>Triticodae</taxon>
        <taxon>Triticeae</taxon>
        <taxon>Triticinae</taxon>
        <taxon>Triticum</taxon>
    </lineage>
</organism>
<reference evidence="2" key="1">
    <citation type="journal article" date="2017" name="Gigascience">
        <title>The first near-complete assembly of the hexaploid bread wheat genome, Triticum aestivum.</title>
        <authorList>
            <person name="Zimin A.V."/>
            <person name="Puiu D."/>
            <person name="Hall R."/>
            <person name="Kingan S."/>
            <person name="Clavijo B.J."/>
            <person name="Salzberg S.L."/>
        </authorList>
    </citation>
    <scope>NUCLEOTIDE SEQUENCE</scope>
    <source>
        <tissue evidence="2">Leaf</tissue>
    </source>
</reference>
<reference evidence="2" key="2">
    <citation type="submission" date="2020-03" db="EMBL/GenBank/DDBJ databases">
        <title>The second near-complete assembly of the hexaploid bread wheat (Triticum aestivum) genome.</title>
        <authorList>
            <person name="Zimin A.V."/>
            <person name="Puiu D."/>
            <person name="Shumante A."/>
            <person name="Alonge M."/>
            <person name="Salzberg S.L."/>
        </authorList>
    </citation>
    <scope>NUCLEOTIDE SEQUENCE</scope>
    <source>
        <tissue evidence="2">Leaf</tissue>
    </source>
</reference>
<dbReference type="AlphaFoldDB" id="A0A9R1EYQ8"/>
<feature type="region of interest" description="Disordered" evidence="1">
    <location>
        <begin position="93"/>
        <end position="124"/>
    </location>
</feature>
<comment type="caution">
    <text evidence="2">The sequence shown here is derived from an EMBL/GenBank/DDBJ whole genome shotgun (WGS) entry which is preliminary data.</text>
</comment>
<name>A0A9R1EYQ8_WHEAT</name>
<dbReference type="EMBL" id="CM022216">
    <property type="protein sequence ID" value="KAF7018527.1"/>
    <property type="molecule type" value="Genomic_DNA"/>
</dbReference>
<evidence type="ECO:0000313" key="2">
    <source>
        <dbReference type="EMBL" id="KAF7018527.1"/>
    </source>
</evidence>
<feature type="region of interest" description="Disordered" evidence="1">
    <location>
        <begin position="1"/>
        <end position="25"/>
    </location>
</feature>
<sequence length="214" mass="24480">YGEGTSGREQDDEEGEPHGGLHHHGLLHALRLPRLRRLRQRGAREHAHRLRLLRALLAHRLRQRLHRRAPRRRLPGLLPAHLRRRGELGRGTVAGLGLRRPPVPSLRRRQVRRQHVQDGVEDGVRRREHHTCHLAALLQRHPWAPRRARVLAAHRVLPRGDVHPAEQSEEVLLEVGGAAEPELRVFRGDGGRDRRVRAGDHPVAQKLCAVQDQV</sequence>
<feature type="non-terminal residue" evidence="2">
    <location>
        <position position="1"/>
    </location>
</feature>
<protein>
    <submittedName>
        <fullName evidence="2">Uncharacterized protein</fullName>
    </submittedName>
</protein>
<evidence type="ECO:0000256" key="1">
    <source>
        <dbReference type="SAM" id="MobiDB-lite"/>
    </source>
</evidence>
<dbReference type="Proteomes" id="UP000815260">
    <property type="component" value="Chromosome 2D"/>
</dbReference>
<feature type="non-terminal residue" evidence="2">
    <location>
        <position position="214"/>
    </location>
</feature>
<feature type="compositionally biased region" description="Basic and acidic residues" evidence="1">
    <location>
        <begin position="115"/>
        <end position="124"/>
    </location>
</feature>
<gene>
    <name evidence="2" type="ORF">CFC21_031808</name>
</gene>
<proteinExistence type="predicted"/>